<dbReference type="InterPro" id="IPR050109">
    <property type="entry name" value="HTH-type_TetR-like_transc_reg"/>
</dbReference>
<dbReference type="GO" id="GO:0006355">
    <property type="term" value="P:regulation of DNA-templated transcription"/>
    <property type="evidence" value="ECO:0007669"/>
    <property type="project" value="UniProtKB-ARBA"/>
</dbReference>
<evidence type="ECO:0000313" key="7">
    <source>
        <dbReference type="Proteomes" id="UP000184204"/>
    </source>
</evidence>
<evidence type="ECO:0000256" key="1">
    <source>
        <dbReference type="ARBA" id="ARBA00023125"/>
    </source>
</evidence>
<dbReference type="KEGG" id="cpro:CPRO_16880"/>
<dbReference type="GO" id="GO:0003677">
    <property type="term" value="F:DNA binding"/>
    <property type="evidence" value="ECO:0007669"/>
    <property type="project" value="UniProtKB-UniRule"/>
</dbReference>
<dbReference type="InterPro" id="IPR036271">
    <property type="entry name" value="Tet_transcr_reg_TetR-rel_C_sf"/>
</dbReference>
<dbReference type="Proteomes" id="UP000068026">
    <property type="component" value="Chromosome"/>
</dbReference>
<feature type="DNA-binding region" description="H-T-H motif" evidence="2">
    <location>
        <begin position="39"/>
        <end position="58"/>
    </location>
</feature>
<dbReference type="PROSITE" id="PS50977">
    <property type="entry name" value="HTH_TETR_2"/>
    <property type="match status" value="1"/>
</dbReference>
<evidence type="ECO:0000313" key="5">
    <source>
        <dbReference type="EMBL" id="SHF06451.1"/>
    </source>
</evidence>
<dbReference type="Gene3D" id="1.10.10.60">
    <property type="entry name" value="Homeodomain-like"/>
    <property type="match status" value="1"/>
</dbReference>
<dbReference type="PANTHER" id="PTHR30328:SF54">
    <property type="entry name" value="HTH-TYPE TRANSCRIPTIONAL REPRESSOR SCO4008"/>
    <property type="match status" value="1"/>
</dbReference>
<dbReference type="InterPro" id="IPR001647">
    <property type="entry name" value="HTH_TetR"/>
</dbReference>
<dbReference type="EMBL" id="FQUA01000015">
    <property type="protein sequence ID" value="SHF06451.1"/>
    <property type="molecule type" value="Genomic_DNA"/>
</dbReference>
<evidence type="ECO:0000313" key="6">
    <source>
        <dbReference type="Proteomes" id="UP000068026"/>
    </source>
</evidence>
<dbReference type="PROSITE" id="PS01081">
    <property type="entry name" value="HTH_TETR_1"/>
    <property type="match status" value="1"/>
</dbReference>
<gene>
    <name evidence="4" type="primary">betI</name>
    <name evidence="4" type="ORF">CPRO_16880</name>
    <name evidence="5" type="ORF">SAMN02745151_02667</name>
</gene>
<dbReference type="SUPFAM" id="SSF48498">
    <property type="entry name" value="Tetracyclin repressor-like, C-terminal domain"/>
    <property type="match status" value="1"/>
</dbReference>
<dbReference type="EMBL" id="CP014223">
    <property type="protein sequence ID" value="AMJ41278.1"/>
    <property type="molecule type" value="Genomic_DNA"/>
</dbReference>
<dbReference type="RefSeq" id="WP_066050209.1">
    <property type="nucleotide sequence ID" value="NZ_CP014223.1"/>
</dbReference>
<dbReference type="SUPFAM" id="SSF46689">
    <property type="entry name" value="Homeodomain-like"/>
    <property type="match status" value="1"/>
</dbReference>
<dbReference type="PANTHER" id="PTHR30328">
    <property type="entry name" value="TRANSCRIPTIONAL REPRESSOR"/>
    <property type="match status" value="1"/>
</dbReference>
<keyword evidence="6" id="KW-1185">Reference proteome</keyword>
<feature type="domain" description="HTH tetR-type" evidence="3">
    <location>
        <begin position="16"/>
        <end position="76"/>
    </location>
</feature>
<reference evidence="7" key="4">
    <citation type="submission" date="2016-11" db="EMBL/GenBank/DDBJ databases">
        <authorList>
            <person name="Jaros S."/>
            <person name="Januszkiewicz K."/>
            <person name="Wedrychowicz H."/>
        </authorList>
    </citation>
    <scope>NUCLEOTIDE SEQUENCE [LARGE SCALE GENOMIC DNA]</scope>
    <source>
        <strain evidence="7">DSM 1682</strain>
    </source>
</reference>
<sequence>MQIHSSIENHKIMSMEKEKRNIILNASMSEFSKGFKMASTDLIAQKAGISKGLLFHYFGTKRDLYLFILDYALETVMNEYKSLLYSDEKDLLERIWQISLLKKDLCGQYPDIFEFLTASYYQISEQPNDFALRYMELKKELYRLLYDNIDEDLLKENINKVMASNIIRWTLEGLSQKMTHEKKSFKQMSKEFDTYLEETKSYLNLLRELLYR</sequence>
<reference evidence="4 6" key="1">
    <citation type="journal article" date="2016" name="Genome Announc.">
        <title>Complete Genome Sequence of the Amino Acid-Fermenting Clostridium propionicum X2 (DSM 1682).</title>
        <authorList>
            <person name="Poehlein A."/>
            <person name="Schlien K."/>
            <person name="Chowdhury N.P."/>
            <person name="Gottschalk G."/>
            <person name="Buckel W."/>
            <person name="Daniel R."/>
        </authorList>
    </citation>
    <scope>NUCLEOTIDE SEQUENCE [LARGE SCALE GENOMIC DNA]</scope>
    <source>
        <strain evidence="4 6">X2</strain>
    </source>
</reference>
<dbReference type="Pfam" id="PF00440">
    <property type="entry name" value="TetR_N"/>
    <property type="match status" value="1"/>
</dbReference>
<organism evidence="5 7">
    <name type="scientific">Anaerotignum propionicum DSM 1682</name>
    <dbReference type="NCBI Taxonomy" id="991789"/>
    <lineage>
        <taxon>Bacteria</taxon>
        <taxon>Bacillati</taxon>
        <taxon>Bacillota</taxon>
        <taxon>Clostridia</taxon>
        <taxon>Lachnospirales</taxon>
        <taxon>Anaerotignaceae</taxon>
        <taxon>Anaerotignum</taxon>
    </lineage>
</organism>
<reference evidence="5" key="3">
    <citation type="submission" date="2016-11" db="EMBL/GenBank/DDBJ databases">
        <authorList>
            <person name="Varghese N."/>
            <person name="Submissions S."/>
        </authorList>
    </citation>
    <scope>NUCLEOTIDE SEQUENCE</scope>
    <source>
        <strain evidence="5">DSM 1682</strain>
    </source>
</reference>
<dbReference type="AlphaFoldDB" id="A0A0X1U8M4"/>
<reference evidence="6" key="2">
    <citation type="submission" date="2016-01" db="EMBL/GenBank/DDBJ databases">
        <authorList>
            <person name="Poehlein A."/>
            <person name="Schlien K."/>
            <person name="Gottschalk G."/>
            <person name="Buckel W."/>
            <person name="Daniel R."/>
        </authorList>
    </citation>
    <scope>NUCLEOTIDE SEQUENCE [LARGE SCALE GENOMIC DNA]</scope>
    <source>
        <strain evidence="6">X2</strain>
    </source>
</reference>
<dbReference type="InterPro" id="IPR023772">
    <property type="entry name" value="DNA-bd_HTH_TetR-type_CS"/>
</dbReference>
<accession>A0A0X1U8M4</accession>
<proteinExistence type="predicted"/>
<dbReference type="InterPro" id="IPR009057">
    <property type="entry name" value="Homeodomain-like_sf"/>
</dbReference>
<evidence type="ECO:0000313" key="4">
    <source>
        <dbReference type="EMBL" id="AMJ41278.1"/>
    </source>
</evidence>
<dbReference type="OrthoDB" id="9780939at2"/>
<protein>
    <submittedName>
        <fullName evidence="4">HTH-type transcriptional regulator BetI</fullName>
    </submittedName>
    <submittedName>
        <fullName evidence="5">Transcriptional regulator, TetR family</fullName>
    </submittedName>
</protein>
<evidence type="ECO:0000259" key="3">
    <source>
        <dbReference type="PROSITE" id="PS50977"/>
    </source>
</evidence>
<dbReference type="Gene3D" id="1.10.357.10">
    <property type="entry name" value="Tetracycline Repressor, domain 2"/>
    <property type="match status" value="1"/>
</dbReference>
<evidence type="ECO:0000256" key="2">
    <source>
        <dbReference type="PROSITE-ProRule" id="PRU00335"/>
    </source>
</evidence>
<dbReference type="Proteomes" id="UP000184204">
    <property type="component" value="Unassembled WGS sequence"/>
</dbReference>
<keyword evidence="1 2" id="KW-0238">DNA-binding</keyword>
<name>A0A0X1U8M4_ANAPI</name>